<keyword evidence="5" id="KW-0560">Oxidoreductase</keyword>
<dbReference type="EMBL" id="CP001327">
    <property type="protein sequence ID" value="ACO64504.1"/>
    <property type="molecule type" value="Genomic_DNA"/>
</dbReference>
<evidence type="ECO:0000256" key="1">
    <source>
        <dbReference type="ARBA" id="ARBA00005272"/>
    </source>
</evidence>
<keyword evidence="10" id="KW-1185">Reference proteome</keyword>
<evidence type="ECO:0000313" key="10">
    <source>
        <dbReference type="Proteomes" id="UP000002009"/>
    </source>
</evidence>
<dbReference type="Pfam" id="PF22366">
    <property type="entry name" value="NDH2_C"/>
    <property type="match status" value="1"/>
</dbReference>
<dbReference type="KEGG" id="mis:MICPUN_59355"/>
<protein>
    <recommendedName>
        <fullName evidence="2">NADH:ubiquinone reductase (non-electrogenic)</fullName>
        <ecNumber evidence="2">1.6.5.9</ecNumber>
    </recommendedName>
</protein>
<keyword evidence="4" id="KW-0274">FAD</keyword>
<dbReference type="InParanoid" id="C1E8F5"/>
<evidence type="ECO:0000259" key="8">
    <source>
        <dbReference type="Pfam" id="PF22366"/>
    </source>
</evidence>
<feature type="domain" description="External alternative NADH-ubiquinone oxidoreductase-like C-terminal" evidence="8">
    <location>
        <begin position="49"/>
        <end position="88"/>
    </location>
</feature>
<organism evidence="9 10">
    <name type="scientific">Micromonas commoda (strain RCC299 / NOUM17 / CCMP2709)</name>
    <name type="common">Picoplanktonic green alga</name>
    <dbReference type="NCBI Taxonomy" id="296587"/>
    <lineage>
        <taxon>Eukaryota</taxon>
        <taxon>Viridiplantae</taxon>
        <taxon>Chlorophyta</taxon>
        <taxon>Mamiellophyceae</taxon>
        <taxon>Mamiellales</taxon>
        <taxon>Mamiellaceae</taxon>
        <taxon>Micromonas</taxon>
    </lineage>
</organism>
<accession>C1E8F5</accession>
<dbReference type="InterPro" id="IPR054585">
    <property type="entry name" value="NDH2-like_C"/>
</dbReference>
<keyword evidence="6" id="KW-0520">NAD</keyword>
<dbReference type="STRING" id="296587.C1E8F5"/>
<dbReference type="Proteomes" id="UP000002009">
    <property type="component" value="Chromosome 6"/>
</dbReference>
<dbReference type="GeneID" id="8244173"/>
<dbReference type="GO" id="GO:0050136">
    <property type="term" value="F:NADH dehydrogenase (quinone) (non-electrogenic) activity"/>
    <property type="evidence" value="ECO:0007669"/>
    <property type="project" value="UniProtKB-EC"/>
</dbReference>
<dbReference type="InterPro" id="IPR045024">
    <property type="entry name" value="NDH-2"/>
</dbReference>
<dbReference type="EC" id="1.6.5.9" evidence="2"/>
<dbReference type="RefSeq" id="XP_002503246.1">
    <property type="nucleotide sequence ID" value="XM_002503200.1"/>
</dbReference>
<name>C1E8F5_MICCC</name>
<evidence type="ECO:0000313" key="9">
    <source>
        <dbReference type="EMBL" id="ACO64504.1"/>
    </source>
</evidence>
<comment type="similarity">
    <text evidence="1">Belongs to the NADH dehydrogenase family.</text>
</comment>
<evidence type="ECO:0000256" key="4">
    <source>
        <dbReference type="ARBA" id="ARBA00022827"/>
    </source>
</evidence>
<sequence>MPGRHLRRRDITTKIFEKNCAREEERHRWNVPRTQQFELGKSQRLRYEASGRFAFLLWKSVYVTKQVSFRNRVLILFDWMKTRVFGRDTSIF</sequence>
<gene>
    <name evidence="9" type="ORF">MICPUN_59355</name>
</gene>
<proteinExistence type="inferred from homology"/>
<reference evidence="9 10" key="1">
    <citation type="journal article" date="2009" name="Science">
        <title>Green evolution and dynamic adaptations revealed by genomes of the marine picoeukaryotes Micromonas.</title>
        <authorList>
            <person name="Worden A.Z."/>
            <person name="Lee J.H."/>
            <person name="Mock T."/>
            <person name="Rouze P."/>
            <person name="Simmons M.P."/>
            <person name="Aerts A.L."/>
            <person name="Allen A.E."/>
            <person name="Cuvelier M.L."/>
            <person name="Derelle E."/>
            <person name="Everett M.V."/>
            <person name="Foulon E."/>
            <person name="Grimwood J."/>
            <person name="Gundlach H."/>
            <person name="Henrissat B."/>
            <person name="Napoli C."/>
            <person name="McDonald S.M."/>
            <person name="Parker M.S."/>
            <person name="Rombauts S."/>
            <person name="Salamov A."/>
            <person name="Von Dassow P."/>
            <person name="Badger J.H."/>
            <person name="Coutinho P.M."/>
            <person name="Demir E."/>
            <person name="Dubchak I."/>
            <person name="Gentemann C."/>
            <person name="Eikrem W."/>
            <person name="Gready J.E."/>
            <person name="John U."/>
            <person name="Lanier W."/>
            <person name="Lindquist E.A."/>
            <person name="Lucas S."/>
            <person name="Mayer K.F."/>
            <person name="Moreau H."/>
            <person name="Not F."/>
            <person name="Otillar R."/>
            <person name="Panaud O."/>
            <person name="Pangilinan J."/>
            <person name="Paulsen I."/>
            <person name="Piegu B."/>
            <person name="Poliakov A."/>
            <person name="Robbens S."/>
            <person name="Schmutz J."/>
            <person name="Toulza E."/>
            <person name="Wyss T."/>
            <person name="Zelensky A."/>
            <person name="Zhou K."/>
            <person name="Armbrust E.V."/>
            <person name="Bhattacharya D."/>
            <person name="Goodenough U.W."/>
            <person name="Van de Peer Y."/>
            <person name="Grigoriev I.V."/>
        </authorList>
    </citation>
    <scope>NUCLEOTIDE SEQUENCE [LARGE SCALE GENOMIC DNA]</scope>
    <source>
        <strain evidence="10">RCC299 / NOUM17</strain>
    </source>
</reference>
<dbReference type="OrthoDB" id="3244603at2759"/>
<dbReference type="AlphaFoldDB" id="C1E8F5"/>
<dbReference type="GO" id="GO:0005739">
    <property type="term" value="C:mitochondrion"/>
    <property type="evidence" value="ECO:0007669"/>
    <property type="project" value="TreeGrafter"/>
</dbReference>
<dbReference type="PANTHER" id="PTHR43706:SF38">
    <property type="entry name" value="FAD_NAD(P)-BINDING DOMAIN-CONTAINING PROTEIN"/>
    <property type="match status" value="1"/>
</dbReference>
<comment type="catalytic activity">
    <reaction evidence="7">
        <text>a quinone + NADH + H(+) = a quinol + NAD(+)</text>
        <dbReference type="Rhea" id="RHEA:46160"/>
        <dbReference type="ChEBI" id="CHEBI:15378"/>
        <dbReference type="ChEBI" id="CHEBI:24646"/>
        <dbReference type="ChEBI" id="CHEBI:57540"/>
        <dbReference type="ChEBI" id="CHEBI:57945"/>
        <dbReference type="ChEBI" id="CHEBI:132124"/>
        <dbReference type="EC" id="1.6.5.9"/>
    </reaction>
</comment>
<evidence type="ECO:0000256" key="2">
    <source>
        <dbReference type="ARBA" id="ARBA00012637"/>
    </source>
</evidence>
<evidence type="ECO:0000256" key="6">
    <source>
        <dbReference type="ARBA" id="ARBA00023027"/>
    </source>
</evidence>
<dbReference type="PANTHER" id="PTHR43706">
    <property type="entry name" value="NADH DEHYDROGENASE"/>
    <property type="match status" value="1"/>
</dbReference>
<keyword evidence="3" id="KW-0285">Flavoprotein</keyword>
<evidence type="ECO:0000256" key="3">
    <source>
        <dbReference type="ARBA" id="ARBA00022630"/>
    </source>
</evidence>
<dbReference type="Gene3D" id="3.50.50.100">
    <property type="match status" value="1"/>
</dbReference>
<evidence type="ECO:0000256" key="5">
    <source>
        <dbReference type="ARBA" id="ARBA00023002"/>
    </source>
</evidence>
<evidence type="ECO:0000256" key="7">
    <source>
        <dbReference type="ARBA" id="ARBA00047599"/>
    </source>
</evidence>